<dbReference type="GO" id="GO:0032259">
    <property type="term" value="P:methylation"/>
    <property type="evidence" value="ECO:0007669"/>
    <property type="project" value="UniProtKB-KW"/>
</dbReference>
<evidence type="ECO:0000256" key="8">
    <source>
        <dbReference type="SAM" id="MobiDB-lite"/>
    </source>
</evidence>
<proteinExistence type="predicted"/>
<keyword evidence="5 7" id="KW-0479">Metal-binding</keyword>
<keyword evidence="11" id="KW-1185">Reference proteome</keyword>
<dbReference type="GO" id="GO:0009086">
    <property type="term" value="P:methionine biosynthetic process"/>
    <property type="evidence" value="ECO:0007669"/>
    <property type="project" value="TreeGrafter"/>
</dbReference>
<evidence type="ECO:0000256" key="2">
    <source>
        <dbReference type="ARBA" id="ARBA00005137"/>
    </source>
</evidence>
<feature type="domain" description="Hcy-binding" evidence="9">
    <location>
        <begin position="113"/>
        <end position="421"/>
    </location>
</feature>
<feature type="compositionally biased region" description="Basic and acidic residues" evidence="8">
    <location>
        <begin position="424"/>
        <end position="433"/>
    </location>
</feature>
<protein>
    <submittedName>
        <fullName evidence="10">BHMT protein</fullName>
    </submittedName>
</protein>
<dbReference type="InterPro" id="IPR003726">
    <property type="entry name" value="HCY_dom"/>
</dbReference>
<feature type="binding site" evidence="7">
    <location>
        <position position="407"/>
    </location>
    <ligand>
        <name>Zn(2+)</name>
        <dbReference type="ChEBI" id="CHEBI:29105"/>
    </ligand>
</feature>
<dbReference type="PANTHER" id="PTHR46120">
    <property type="entry name" value="BETAINE--HOMOCYSTEINE S-METHYLTRANSFERASE 1"/>
    <property type="match status" value="1"/>
</dbReference>
<feature type="compositionally biased region" description="Polar residues" evidence="8">
    <location>
        <begin position="1"/>
        <end position="12"/>
    </location>
</feature>
<keyword evidence="3 7" id="KW-0489">Methyltransferase</keyword>
<accession>A0A8J9YUV5</accession>
<evidence type="ECO:0000259" key="9">
    <source>
        <dbReference type="PROSITE" id="PS50970"/>
    </source>
</evidence>
<dbReference type="PROSITE" id="PS50970">
    <property type="entry name" value="HCY"/>
    <property type="match status" value="1"/>
</dbReference>
<feature type="compositionally biased region" description="Basic and acidic residues" evidence="8">
    <location>
        <begin position="446"/>
        <end position="455"/>
    </location>
</feature>
<keyword evidence="6 7" id="KW-0862">Zinc</keyword>
<evidence type="ECO:0000256" key="3">
    <source>
        <dbReference type="ARBA" id="ARBA00022603"/>
    </source>
</evidence>
<dbReference type="Proteomes" id="UP000838412">
    <property type="component" value="Chromosome 12"/>
</dbReference>
<feature type="region of interest" description="Disordered" evidence="8">
    <location>
        <begin position="1"/>
        <end position="27"/>
    </location>
</feature>
<dbReference type="Pfam" id="PF02574">
    <property type="entry name" value="S-methyl_trans"/>
    <property type="match status" value="1"/>
</dbReference>
<dbReference type="EMBL" id="OV696697">
    <property type="protein sequence ID" value="CAH1242156.1"/>
    <property type="molecule type" value="Genomic_DNA"/>
</dbReference>
<dbReference type="PANTHER" id="PTHR46120:SF4">
    <property type="entry name" value="HCY-BINDING DOMAIN-CONTAINING PROTEIN"/>
    <property type="match status" value="1"/>
</dbReference>
<feature type="binding site" evidence="7">
    <location>
        <position position="322"/>
    </location>
    <ligand>
        <name>Zn(2+)</name>
        <dbReference type="ChEBI" id="CHEBI:29105"/>
    </ligand>
</feature>
<dbReference type="Gene3D" id="3.20.20.330">
    <property type="entry name" value="Homocysteine-binding-like domain"/>
    <property type="match status" value="1"/>
</dbReference>
<gene>
    <name evidence="10" type="primary">BHMT</name>
    <name evidence="10" type="ORF">BLAG_LOCUS5482</name>
</gene>
<dbReference type="InterPro" id="IPR051524">
    <property type="entry name" value="BHMT"/>
</dbReference>
<dbReference type="GO" id="GO:0047150">
    <property type="term" value="F:betaine-homocysteine S-methyltransferase activity"/>
    <property type="evidence" value="ECO:0007669"/>
    <property type="project" value="TreeGrafter"/>
</dbReference>
<sequence>MVSIGNISNTKNAADEDELEPAAVPSTNVMRRSRPVVMGLASFRGEVGGGSRSRAKAGRPPAWHRIDSTVLVAVTTVPGRAFHWGMLHSSSARSRFAVESIALVTVNKNKMVKKGLLERLQEGPVVGDGSYIITLEKRGYVMAGPYTTEVIIEHPEAVKQLHREFMRAGADVLQALTFSATDDRLSSPDAPGNETGKSITCKELNSQACAIVKEVVCDGDVLVCGGLSNTPSYAQGKGKAAVQQEFSKQVDSFMEQDVDFLLAEFFGYVEEAEWAIEALKGKGKPVACTLRIGPTGDDSGVSPGECAVRMAKVGADVVGLNCRFDANTCLKTIRMMKDALEKEGLSPYLMVQPNGYLSPETEQTKDGWTSLPEFPFALETRQMTRFEVNHFVRAAFDLGVRYIGGCCGFEPHHIRAISEELSPERGGKLGEASKKHRPWGGAMKSDQSERDFMNGKDTREYWESVKPALGRPGFPDVQAKLFRQ</sequence>
<dbReference type="InterPro" id="IPR036589">
    <property type="entry name" value="HCY_dom_sf"/>
</dbReference>
<evidence type="ECO:0000256" key="4">
    <source>
        <dbReference type="ARBA" id="ARBA00022679"/>
    </source>
</evidence>
<feature type="binding site" evidence="7">
    <location>
        <position position="406"/>
    </location>
    <ligand>
        <name>Zn(2+)</name>
        <dbReference type="ChEBI" id="CHEBI:29105"/>
    </ligand>
</feature>
<name>A0A8J9YUV5_BRALA</name>
<evidence type="ECO:0000256" key="6">
    <source>
        <dbReference type="ARBA" id="ARBA00022833"/>
    </source>
</evidence>
<dbReference type="OrthoDB" id="261426at2759"/>
<evidence type="ECO:0000313" key="10">
    <source>
        <dbReference type="EMBL" id="CAH1242156.1"/>
    </source>
</evidence>
<feature type="region of interest" description="Disordered" evidence="8">
    <location>
        <begin position="424"/>
        <end position="455"/>
    </location>
</feature>
<evidence type="ECO:0000256" key="1">
    <source>
        <dbReference type="ARBA" id="ARBA00001947"/>
    </source>
</evidence>
<dbReference type="AlphaFoldDB" id="A0A8J9YUV5"/>
<evidence type="ECO:0000256" key="7">
    <source>
        <dbReference type="PROSITE-ProRule" id="PRU00333"/>
    </source>
</evidence>
<reference evidence="10" key="1">
    <citation type="submission" date="2022-01" db="EMBL/GenBank/DDBJ databases">
        <authorList>
            <person name="Braso-Vives M."/>
        </authorList>
    </citation>
    <scope>NUCLEOTIDE SEQUENCE</scope>
</reference>
<evidence type="ECO:0000256" key="5">
    <source>
        <dbReference type="ARBA" id="ARBA00022723"/>
    </source>
</evidence>
<comment type="cofactor">
    <cofactor evidence="1 7">
        <name>Zn(2+)</name>
        <dbReference type="ChEBI" id="CHEBI:29105"/>
    </cofactor>
</comment>
<dbReference type="SUPFAM" id="SSF82282">
    <property type="entry name" value="Homocysteine S-methyltransferase"/>
    <property type="match status" value="1"/>
</dbReference>
<evidence type="ECO:0000313" key="11">
    <source>
        <dbReference type="Proteomes" id="UP000838412"/>
    </source>
</evidence>
<comment type="pathway">
    <text evidence="2">Amino-acid biosynthesis; L-methionine biosynthesis via de novo pathway; L-methionine from L-homocysteine (BhmT route): step 1/1.</text>
</comment>
<keyword evidence="4 7" id="KW-0808">Transferase</keyword>
<dbReference type="FunFam" id="3.20.20.330:FF:000003">
    <property type="entry name" value="Betaine--homocysteine S-methyltransferase 1"/>
    <property type="match status" value="1"/>
</dbReference>
<organism evidence="10 11">
    <name type="scientific">Branchiostoma lanceolatum</name>
    <name type="common">Common lancelet</name>
    <name type="synonym">Amphioxus lanceolatum</name>
    <dbReference type="NCBI Taxonomy" id="7740"/>
    <lineage>
        <taxon>Eukaryota</taxon>
        <taxon>Metazoa</taxon>
        <taxon>Chordata</taxon>
        <taxon>Cephalochordata</taxon>
        <taxon>Leptocardii</taxon>
        <taxon>Amphioxiformes</taxon>
        <taxon>Branchiostomatidae</taxon>
        <taxon>Branchiostoma</taxon>
    </lineage>
</organism>
<dbReference type="GO" id="GO:0046872">
    <property type="term" value="F:metal ion binding"/>
    <property type="evidence" value="ECO:0007669"/>
    <property type="project" value="UniProtKB-KW"/>
</dbReference>